<dbReference type="EMBL" id="SOCP01000001">
    <property type="protein sequence ID" value="TDV57305.1"/>
    <property type="molecule type" value="Genomic_DNA"/>
</dbReference>
<gene>
    <name evidence="1" type="ORF">CLV71_101176</name>
</gene>
<protein>
    <submittedName>
        <fullName evidence="1">Uncharacterized protein</fullName>
    </submittedName>
</protein>
<reference evidence="1 2" key="1">
    <citation type="submission" date="2019-03" db="EMBL/GenBank/DDBJ databases">
        <title>Genomic Encyclopedia of Archaeal and Bacterial Type Strains, Phase II (KMG-II): from individual species to whole genera.</title>
        <authorList>
            <person name="Goeker M."/>
        </authorList>
    </citation>
    <scope>NUCLEOTIDE SEQUENCE [LARGE SCALE GENOMIC DNA]</scope>
    <source>
        <strain evidence="1 2">DSM 45499</strain>
    </source>
</reference>
<dbReference type="Proteomes" id="UP000294927">
    <property type="component" value="Unassembled WGS sequence"/>
</dbReference>
<sequence length="318" mass="32443">MPINVGEEIQNFIRSLLTDRGFAAQYAEDPRGMLAAQGVTDHDLSGVDMPGAVGAVCGDPSVAPETRSALQSYTGGGAGPAHSAANHSVEQVVQHLNYVTYQTYEGDDYITNMIDQSVDNSVDVDVDGNVFGDVDVDAVTGEQGQIIDGDNFGQANTGDGAVQAGDDASGVNTGVNTGINAGDDVENAVVGDGNETAQVSGSADGSAFGFGDGDVNNLPNADIDDSSVSFGGGDATNVSGNTVDDGSAIAVGGDASGSNVEDNDTFEDNDTTVTTSFEDNDTTVNDNDTHVEDNDTTVVAVQDNDTIESGDDTEFANQ</sequence>
<dbReference type="RefSeq" id="WP_133900614.1">
    <property type="nucleotide sequence ID" value="NZ_SOCP01000001.1"/>
</dbReference>
<dbReference type="AlphaFoldDB" id="A0A4R7W514"/>
<accession>A0A4R7W514</accession>
<name>A0A4R7W514_9PSEU</name>
<comment type="caution">
    <text evidence="1">The sequence shown here is derived from an EMBL/GenBank/DDBJ whole genome shotgun (WGS) entry which is preliminary data.</text>
</comment>
<proteinExistence type="predicted"/>
<organism evidence="1 2">
    <name type="scientific">Actinophytocola oryzae</name>
    <dbReference type="NCBI Taxonomy" id="502181"/>
    <lineage>
        <taxon>Bacteria</taxon>
        <taxon>Bacillati</taxon>
        <taxon>Actinomycetota</taxon>
        <taxon>Actinomycetes</taxon>
        <taxon>Pseudonocardiales</taxon>
        <taxon>Pseudonocardiaceae</taxon>
    </lineage>
</organism>
<evidence type="ECO:0000313" key="1">
    <source>
        <dbReference type="EMBL" id="TDV57305.1"/>
    </source>
</evidence>
<keyword evidence="2" id="KW-1185">Reference proteome</keyword>
<evidence type="ECO:0000313" key="2">
    <source>
        <dbReference type="Proteomes" id="UP000294927"/>
    </source>
</evidence>
<dbReference type="OrthoDB" id="3404483at2"/>